<keyword evidence="4" id="KW-1185">Reference proteome</keyword>
<dbReference type="Proteomes" id="UP001221558">
    <property type="component" value="Chromosome"/>
</dbReference>
<dbReference type="PANTHER" id="PTHR10788:SF106">
    <property type="entry name" value="BCDNA.GH08860"/>
    <property type="match status" value="1"/>
</dbReference>
<organism evidence="3 4">
    <name type="scientific">Sphingobacterium oryzagri</name>
    <dbReference type="NCBI Taxonomy" id="3025669"/>
    <lineage>
        <taxon>Bacteria</taxon>
        <taxon>Pseudomonadati</taxon>
        <taxon>Bacteroidota</taxon>
        <taxon>Sphingobacteriia</taxon>
        <taxon>Sphingobacteriales</taxon>
        <taxon>Sphingobacteriaceae</taxon>
        <taxon>Sphingobacterium</taxon>
    </lineage>
</organism>
<dbReference type="SFLD" id="SFLDG01140">
    <property type="entry name" value="C2.B:_Phosphomannomutase_and_P"/>
    <property type="match status" value="1"/>
</dbReference>
<dbReference type="EMBL" id="CP117880">
    <property type="protein sequence ID" value="WDF67367.1"/>
    <property type="molecule type" value="Genomic_DNA"/>
</dbReference>
<dbReference type="InterPro" id="IPR036412">
    <property type="entry name" value="HAD-like_sf"/>
</dbReference>
<keyword evidence="3" id="KW-0328">Glycosyltransferase</keyword>
<dbReference type="RefSeq" id="WP_274266097.1">
    <property type="nucleotide sequence ID" value="NZ_CP117880.1"/>
</dbReference>
<dbReference type="PANTHER" id="PTHR10788">
    <property type="entry name" value="TREHALOSE-6-PHOSPHATE SYNTHASE"/>
    <property type="match status" value="1"/>
</dbReference>
<evidence type="ECO:0000313" key="4">
    <source>
        <dbReference type="Proteomes" id="UP001221558"/>
    </source>
</evidence>
<dbReference type="SFLD" id="SFLDG01141">
    <property type="entry name" value="C2.B.1:_Sucrose_Phosphatase_Li"/>
    <property type="match status" value="1"/>
</dbReference>
<dbReference type="SUPFAM" id="SSF53756">
    <property type="entry name" value="UDP-Glycosyltransferase/glycogen phosphorylase"/>
    <property type="match status" value="1"/>
</dbReference>
<sequence>MMLLATDLDGTFLGGNMENRLRLYRLIKQHPDIQLVFVTGRGLESVIPLLNDPLIPRPNYIIADVGATVVNGFTLEPIATIQGDIEERWPSTYAIRAKVMEVAAVTFQEVPQQRRCSFFYDGDVNLDPVYEVAKHFDCDIITSVDKYLDVLPRGVNKGSTLKALVEHLHVDQEDVLVAGDTLNDLALYETGYKGVVVGQAEPALLEKTKAYAQVFQADEAGAGGILEALSEFERFKKYAALVSKRKSAQPQKSSNQLVMVYHRLPFEQEVVNGKAIRVSPKSPNGIIPSLLGLFEKGRSGIWIGEEVQQKERPVVPNELIDEDKYANLVAATISLPKADIDQFYRVFSKEAFWPTIFSFVDKAKFNHDDWEHYLKINRIFAERIAKEADQDALVWIHEYNLWMVPAYLKSLRPDLRIGFFHHTSFPAADIFNIIPWRKEIIGSLLLCDFISFHIPRYVENFIDVLRSHTPFKVLKKINAAKQFLTYSCALGVDQMTKVIEIDGRQVRLGAQPVGVNMQKVEGILKSADMRKKIDASRAKKTDGAMQTILSVERLDYVKGPLEKIQAFGEFLEEYPEYRGKVELVNICTPPSQGMKIYDDIRDEVHRAVGEINGRFATMDWVPIQYFYRSLQFEEVVGLYATSDIAWITPLRDGLNLVAKEYVAVQGMIEGDGALVLSEFAGASVELPYAILTNPYDTKSMKESLLKGLLMPADERAARIKRLYDQVKNFDIHYWGRDFVKELEKTRKDG</sequence>
<proteinExistence type="inferred from homology"/>
<dbReference type="InterPro" id="IPR001830">
    <property type="entry name" value="Glyco_trans_20"/>
</dbReference>
<dbReference type="SFLD" id="SFLDS00003">
    <property type="entry name" value="Haloacid_Dehalogenase"/>
    <property type="match status" value="1"/>
</dbReference>
<feature type="domain" description="Sucrose phosphatase-like" evidence="2">
    <location>
        <begin position="2"/>
        <end position="232"/>
    </location>
</feature>
<dbReference type="GO" id="GO:0033828">
    <property type="term" value="F:glucosylglycerol-phosphate synthase activity"/>
    <property type="evidence" value="ECO:0007669"/>
    <property type="project" value="UniProtKB-EC"/>
</dbReference>
<evidence type="ECO:0000256" key="1">
    <source>
        <dbReference type="ARBA" id="ARBA00008799"/>
    </source>
</evidence>
<dbReference type="InterPro" id="IPR012764">
    <property type="entry name" value="Gluc_glyc_Psyn"/>
</dbReference>
<dbReference type="Gene3D" id="3.40.50.2000">
    <property type="entry name" value="Glycogen Phosphorylase B"/>
    <property type="match status" value="2"/>
</dbReference>
<dbReference type="InterPro" id="IPR023214">
    <property type="entry name" value="HAD_sf"/>
</dbReference>
<protein>
    <submittedName>
        <fullName evidence="3">Glucosylglycerol-phosphate synthase</fullName>
        <ecNumber evidence="3">2.4.1.213</ecNumber>
    </submittedName>
</protein>
<reference evidence="3 4" key="1">
    <citation type="submission" date="2023-02" db="EMBL/GenBank/DDBJ databases">
        <title>Genome sequence of Sphingobacterium sp. KACC 22765.</title>
        <authorList>
            <person name="Kim S."/>
            <person name="Heo J."/>
            <person name="Kwon S.-W."/>
        </authorList>
    </citation>
    <scope>NUCLEOTIDE SEQUENCE [LARGE SCALE GENOMIC DNA]</scope>
    <source>
        <strain evidence="3 4">KACC 22765</strain>
    </source>
</reference>
<dbReference type="NCBIfam" id="TIGR02398">
    <property type="entry name" value="gluc_glyc_Psyn"/>
    <property type="match status" value="1"/>
</dbReference>
<dbReference type="SUPFAM" id="SSF56784">
    <property type="entry name" value="HAD-like"/>
    <property type="match status" value="1"/>
</dbReference>
<dbReference type="Gene3D" id="3.90.1070.10">
    <property type="match status" value="1"/>
</dbReference>
<name>A0ABY7WCZ4_9SPHI</name>
<keyword evidence="3" id="KW-0808">Transferase</keyword>
<evidence type="ECO:0000313" key="3">
    <source>
        <dbReference type="EMBL" id="WDF67367.1"/>
    </source>
</evidence>
<dbReference type="Pfam" id="PF05116">
    <property type="entry name" value="S6PP"/>
    <property type="match status" value="1"/>
</dbReference>
<dbReference type="InterPro" id="IPR006380">
    <property type="entry name" value="SPP-like_dom"/>
</dbReference>
<dbReference type="EC" id="2.4.1.213" evidence="3"/>
<comment type="similarity">
    <text evidence="1">Belongs to the glycosyltransferase 20 family.</text>
</comment>
<evidence type="ECO:0000259" key="2">
    <source>
        <dbReference type="Pfam" id="PF05116"/>
    </source>
</evidence>
<dbReference type="Pfam" id="PF00982">
    <property type="entry name" value="Glyco_transf_20"/>
    <property type="match status" value="1"/>
</dbReference>
<dbReference type="InterPro" id="IPR006379">
    <property type="entry name" value="HAD-SF_hydro_IIB"/>
</dbReference>
<accession>A0ABY7WCZ4</accession>
<dbReference type="NCBIfam" id="TIGR01484">
    <property type="entry name" value="HAD-SF-IIB"/>
    <property type="match status" value="1"/>
</dbReference>
<dbReference type="CDD" id="cd03788">
    <property type="entry name" value="GT20_TPS"/>
    <property type="match status" value="1"/>
</dbReference>
<gene>
    <name evidence="3" type="primary">ggpS</name>
    <name evidence="3" type="ORF">PQ465_13735</name>
</gene>
<dbReference type="Gene3D" id="3.40.50.1000">
    <property type="entry name" value="HAD superfamily/HAD-like"/>
    <property type="match status" value="1"/>
</dbReference>